<dbReference type="OrthoDB" id="9984275at2759"/>
<dbReference type="GO" id="GO:0005483">
    <property type="term" value="F:soluble NSF attachment protein activity"/>
    <property type="evidence" value="ECO:0007669"/>
    <property type="project" value="TreeGrafter"/>
</dbReference>
<dbReference type="EMBL" id="MCFH01000002">
    <property type="protein sequence ID" value="ORX60050.1"/>
    <property type="molecule type" value="Genomic_DNA"/>
</dbReference>
<comment type="similarity">
    <text evidence="2">Belongs to the SNAP family.</text>
</comment>
<reference evidence="9 10" key="2">
    <citation type="submission" date="2016-08" db="EMBL/GenBank/DDBJ databases">
        <title>Pervasive Adenine N6-methylation of Active Genes in Fungi.</title>
        <authorList>
            <consortium name="DOE Joint Genome Institute"/>
            <person name="Mondo S.J."/>
            <person name="Dannebaum R.O."/>
            <person name="Kuo R.C."/>
            <person name="Labutti K."/>
            <person name="Haridas S."/>
            <person name="Kuo A."/>
            <person name="Salamov A."/>
            <person name="Ahrendt S.R."/>
            <person name="Lipzen A."/>
            <person name="Sullivan W."/>
            <person name="Andreopoulos W.B."/>
            <person name="Clum A."/>
            <person name="Lindquist E."/>
            <person name="Daum C."/>
            <person name="Ramamoorthy G.K."/>
            <person name="Gryganskyi A."/>
            <person name="Culley D."/>
            <person name="Magnuson J.K."/>
            <person name="James T.Y."/>
            <person name="O'Malley M.A."/>
            <person name="Stajich J.E."/>
            <person name="Spatafora J.W."/>
            <person name="Visel A."/>
            <person name="Grigoriev I.V."/>
        </authorList>
    </citation>
    <scope>NUCLEOTIDE SEQUENCE [LARGE SCALE GENOMIC DNA]</scope>
    <source>
        <strain evidence="10">finn</strain>
    </source>
</reference>
<keyword evidence="10" id="KW-1185">Reference proteome</keyword>
<dbReference type="SUPFAM" id="SSF48452">
    <property type="entry name" value="TPR-like"/>
    <property type="match status" value="1"/>
</dbReference>
<evidence type="ECO:0000256" key="6">
    <source>
        <dbReference type="ARBA" id="ARBA00023136"/>
    </source>
</evidence>
<evidence type="ECO:0000256" key="5">
    <source>
        <dbReference type="ARBA" id="ARBA00022927"/>
    </source>
</evidence>
<evidence type="ECO:0000256" key="7">
    <source>
        <dbReference type="ARBA" id="ARBA00040047"/>
    </source>
</evidence>
<proteinExistence type="inferred from homology"/>
<dbReference type="GO" id="GO:0016192">
    <property type="term" value="P:vesicle-mediated transport"/>
    <property type="evidence" value="ECO:0007669"/>
    <property type="project" value="UniProtKB-KW"/>
</dbReference>
<evidence type="ECO:0000256" key="8">
    <source>
        <dbReference type="ARBA" id="ARBA00042485"/>
    </source>
</evidence>
<dbReference type="InterPro" id="IPR000744">
    <property type="entry name" value="NSF_attach"/>
</dbReference>
<organism evidence="9 10">
    <name type="scientific">Piromyces finnis</name>
    <dbReference type="NCBI Taxonomy" id="1754191"/>
    <lineage>
        <taxon>Eukaryota</taxon>
        <taxon>Fungi</taxon>
        <taxon>Fungi incertae sedis</taxon>
        <taxon>Chytridiomycota</taxon>
        <taxon>Chytridiomycota incertae sedis</taxon>
        <taxon>Neocallimastigomycetes</taxon>
        <taxon>Neocallimastigales</taxon>
        <taxon>Neocallimastigaceae</taxon>
        <taxon>Piromyces</taxon>
    </lineage>
</organism>
<dbReference type="Proteomes" id="UP000193719">
    <property type="component" value="Unassembled WGS sequence"/>
</dbReference>
<keyword evidence="5" id="KW-0653">Protein transport</keyword>
<reference evidence="9 10" key="1">
    <citation type="submission" date="2016-08" db="EMBL/GenBank/DDBJ databases">
        <title>Genomes of anaerobic fungi encode conserved fungal cellulosomes for biomass hydrolysis.</title>
        <authorList>
            <consortium name="DOE Joint Genome Institute"/>
            <person name="Haitjema C.H."/>
            <person name="Gilmore S.P."/>
            <person name="Henske J.K."/>
            <person name="Solomon K.V."/>
            <person name="De Groot R."/>
            <person name="Kuo A."/>
            <person name="Mondo S.J."/>
            <person name="Salamov A.A."/>
            <person name="Labutti K."/>
            <person name="Zhao Z."/>
            <person name="Chiniquy J."/>
            <person name="Barry K."/>
            <person name="Brewer H.M."/>
            <person name="Purvine S.O."/>
            <person name="Wright A.T."/>
            <person name="Boxma B."/>
            <person name="Van Alen T."/>
            <person name="Hackstein J.H."/>
            <person name="Baker S.E."/>
            <person name="Grigoriev I.V."/>
            <person name="O'Malley M.A."/>
        </authorList>
    </citation>
    <scope>NUCLEOTIDE SEQUENCE [LARGE SCALE GENOMIC DNA]</scope>
    <source>
        <strain evidence="10">finn</strain>
    </source>
</reference>
<evidence type="ECO:0000256" key="4">
    <source>
        <dbReference type="ARBA" id="ARBA00022892"/>
    </source>
</evidence>
<dbReference type="Gene3D" id="1.25.40.10">
    <property type="entry name" value="Tetratricopeptide repeat domain"/>
    <property type="match status" value="1"/>
</dbReference>
<dbReference type="GO" id="GO:0019905">
    <property type="term" value="F:syntaxin binding"/>
    <property type="evidence" value="ECO:0007669"/>
    <property type="project" value="TreeGrafter"/>
</dbReference>
<keyword evidence="4" id="KW-0931">ER-Golgi transport</keyword>
<dbReference type="PANTHER" id="PTHR13768">
    <property type="entry name" value="SOLUBLE NSF ATTACHMENT PROTEIN SNAP"/>
    <property type="match status" value="1"/>
</dbReference>
<evidence type="ECO:0000313" key="10">
    <source>
        <dbReference type="Proteomes" id="UP000193719"/>
    </source>
</evidence>
<keyword evidence="6" id="KW-0472">Membrane</keyword>
<dbReference type="Pfam" id="PF14938">
    <property type="entry name" value="SNAP"/>
    <property type="match status" value="1"/>
</dbReference>
<dbReference type="GO" id="GO:0005774">
    <property type="term" value="C:vacuolar membrane"/>
    <property type="evidence" value="ECO:0007669"/>
    <property type="project" value="TreeGrafter"/>
</dbReference>
<evidence type="ECO:0000256" key="3">
    <source>
        <dbReference type="ARBA" id="ARBA00022448"/>
    </source>
</evidence>
<keyword evidence="3" id="KW-0813">Transport</keyword>
<evidence type="ECO:0000256" key="2">
    <source>
        <dbReference type="ARBA" id="ARBA00010050"/>
    </source>
</evidence>
<evidence type="ECO:0000313" key="9">
    <source>
        <dbReference type="EMBL" id="ORX60050.1"/>
    </source>
</evidence>
<comment type="subcellular location">
    <subcellularLocation>
        <location evidence="1">Membrane</location>
        <topology evidence="1">Peripheral membrane protein</topology>
    </subcellularLocation>
</comment>
<dbReference type="InterPro" id="IPR011990">
    <property type="entry name" value="TPR-like_helical_dom_sf"/>
</dbReference>
<sequence length="352" mass="39300">MDLSEAFKKIKEAEKYAHPKSSFFFKKSPEWAEAAHCYETAANMFRAQHSSEHAVEAFMKAAEAHKNSNSMYLAAKCSETAASILEKDNKVEESCRNYELASQEYFMGNSPDRAAAMLFNAAKAIERSSVERAVGFYKRALETVDDGESRLSYDTYKKVIIALIKLRVINEAIDVAMKLNSIYIEKRHDNALFKNELTIIILLLFNDKFSVAEDFFNIFCGEKNDQNGTNYSDFGNKFLNSEEGITADDMLNAYANNDAELMNKSTTKFCVKYLDNEVVKIARELRAKVNSGQAQYPNNNNNDFDLTGGGNVNNNDINLGSGNFDLGGNNSNNFGNGNMNGGYNDDGGFDLC</sequence>
<evidence type="ECO:0000256" key="1">
    <source>
        <dbReference type="ARBA" id="ARBA00004170"/>
    </source>
</evidence>
<dbReference type="GO" id="GO:0031201">
    <property type="term" value="C:SNARE complex"/>
    <property type="evidence" value="ECO:0007669"/>
    <property type="project" value="TreeGrafter"/>
</dbReference>
<protein>
    <recommendedName>
        <fullName evidence="7">Gamma-soluble NSF attachment protein</fullName>
    </recommendedName>
    <alternativeName>
        <fullName evidence="8">N-ethylmaleimide-sensitive factor attachment protein gamma</fullName>
    </alternativeName>
</protein>
<dbReference type="PANTHER" id="PTHR13768:SF2">
    <property type="entry name" value="GAMMA-SOLUBLE NSF ATTACHMENT PROTEIN"/>
    <property type="match status" value="1"/>
</dbReference>
<gene>
    <name evidence="9" type="ORF">BCR36DRAFT_342331</name>
</gene>
<dbReference type="AlphaFoldDB" id="A0A1Y1VNU3"/>
<accession>A0A1Y1VNU3</accession>
<comment type="caution">
    <text evidence="9">The sequence shown here is derived from an EMBL/GenBank/DDBJ whole genome shotgun (WGS) entry which is preliminary data.</text>
</comment>
<dbReference type="GO" id="GO:0006886">
    <property type="term" value="P:intracellular protein transport"/>
    <property type="evidence" value="ECO:0007669"/>
    <property type="project" value="InterPro"/>
</dbReference>
<name>A0A1Y1VNU3_9FUNG</name>
<dbReference type="STRING" id="1754191.A0A1Y1VNU3"/>